<accession>A0A830EAJ4</accession>
<dbReference type="OrthoDB" id="36424at2157"/>
<reference evidence="1" key="4">
    <citation type="journal article" date="2023" name="Microbiol. Resour. Announc.">
        <title>Complete Genome Sequence of Vulcanisaeta souniana Strain IC-059, a Hyperthermophilic Archaeon Isolated from Hot Spring Water in Japan.</title>
        <authorList>
            <person name="Kato S."/>
            <person name="Itoh T."/>
            <person name="Wu L."/>
            <person name="Ma J."/>
            <person name="Ohkuma M."/>
        </authorList>
    </citation>
    <scope>NUCLEOTIDE SEQUENCE</scope>
    <source>
        <strain evidence="1">JCM 11219</strain>
    </source>
</reference>
<dbReference type="InterPro" id="IPR005358">
    <property type="entry name" value="Puta_zinc/iron-chelating_dom"/>
</dbReference>
<name>A0A830EAJ4_9CREN</name>
<keyword evidence="4" id="KW-1185">Reference proteome</keyword>
<dbReference type="AlphaFoldDB" id="A0A830EAJ4"/>
<dbReference type="PANTHER" id="PTHR35866">
    <property type="entry name" value="PUTATIVE-RELATED"/>
    <property type="match status" value="1"/>
</dbReference>
<reference evidence="4" key="3">
    <citation type="submission" date="2022-09" db="EMBL/GenBank/DDBJ databases">
        <title>Complete genome sequence of Vulcanisaeta souniana.</title>
        <authorList>
            <person name="Kato S."/>
            <person name="Itoh T."/>
            <person name="Ohkuma M."/>
        </authorList>
    </citation>
    <scope>NUCLEOTIDE SEQUENCE [LARGE SCALE GENOMIC DNA]</scope>
    <source>
        <strain evidence="4">JCM 11219</strain>
    </source>
</reference>
<dbReference type="RefSeq" id="WP_188604031.1">
    <property type="nucleotide sequence ID" value="NZ_AP026830.1"/>
</dbReference>
<dbReference type="Pfam" id="PF03692">
    <property type="entry name" value="CxxCxxCC"/>
    <property type="match status" value="1"/>
</dbReference>
<dbReference type="EMBL" id="AP026830">
    <property type="protein sequence ID" value="BDR91236.1"/>
    <property type="molecule type" value="Genomic_DNA"/>
</dbReference>
<dbReference type="Proteomes" id="UP001060771">
    <property type="component" value="Chromosome"/>
</dbReference>
<dbReference type="EMBL" id="BMNM01000012">
    <property type="protein sequence ID" value="GGI85204.1"/>
    <property type="molecule type" value="Genomic_DNA"/>
</dbReference>
<evidence type="ECO:0000313" key="1">
    <source>
        <dbReference type="EMBL" id="BDR91236.1"/>
    </source>
</evidence>
<organism evidence="2 3">
    <name type="scientific">Vulcanisaeta souniana JCM 11219</name>
    <dbReference type="NCBI Taxonomy" id="1293586"/>
    <lineage>
        <taxon>Archaea</taxon>
        <taxon>Thermoproteota</taxon>
        <taxon>Thermoprotei</taxon>
        <taxon>Thermoproteales</taxon>
        <taxon>Thermoproteaceae</taxon>
        <taxon>Vulcanisaeta</taxon>
    </lineage>
</organism>
<evidence type="ECO:0000313" key="4">
    <source>
        <dbReference type="Proteomes" id="UP001060771"/>
    </source>
</evidence>
<reference evidence="2" key="1">
    <citation type="journal article" date="2014" name="Int. J. Syst. Evol. Microbiol.">
        <title>Complete genome sequence of Corynebacterium casei LMG S-19264T (=DSM 44701T), isolated from a smear-ripened cheese.</title>
        <authorList>
            <consortium name="US DOE Joint Genome Institute (JGI-PGF)"/>
            <person name="Walter F."/>
            <person name="Albersmeier A."/>
            <person name="Kalinowski J."/>
            <person name="Ruckert C."/>
        </authorList>
    </citation>
    <scope>NUCLEOTIDE SEQUENCE</scope>
    <source>
        <strain evidence="2">JCM 11219</strain>
    </source>
</reference>
<evidence type="ECO:0000313" key="3">
    <source>
        <dbReference type="Proteomes" id="UP000657075"/>
    </source>
</evidence>
<dbReference type="Proteomes" id="UP000657075">
    <property type="component" value="Unassembled WGS sequence"/>
</dbReference>
<sequence>MVKIRVRLGTVFDDTEFFEVKMNCTKCGRCCLNTEMELLPEDIERITGLGYRVRDFAVFDGEIWRLRNVDGHCVFLNPQTMECTIYENRPIGCRLYPLVYDDIEGPYIDRECPAWNTVKQSELDRLGRFLALFLARSRQTNQWVRIRYGFRH</sequence>
<evidence type="ECO:0000313" key="2">
    <source>
        <dbReference type="EMBL" id="GGI85204.1"/>
    </source>
</evidence>
<dbReference type="GeneID" id="76205881"/>
<gene>
    <name evidence="2" type="ORF">GCM10007112_22750</name>
    <name evidence="1" type="ORF">Vsou_03290</name>
</gene>
<reference evidence="2" key="2">
    <citation type="submission" date="2020-09" db="EMBL/GenBank/DDBJ databases">
        <authorList>
            <person name="Sun Q."/>
            <person name="Ohkuma M."/>
        </authorList>
    </citation>
    <scope>NUCLEOTIDE SEQUENCE</scope>
    <source>
        <strain evidence="2">JCM 11219</strain>
    </source>
</reference>
<dbReference type="PANTHER" id="PTHR35866:SF2">
    <property type="entry name" value="YKGJ FAMILY CYSTEINE CLUSTER PROTEIN"/>
    <property type="match status" value="1"/>
</dbReference>
<protein>
    <submittedName>
        <fullName evidence="2">Zinc/iron-chelating domain-containing protein</fullName>
    </submittedName>
</protein>
<proteinExistence type="predicted"/>